<feature type="domain" description="Protein arginine N-methyltransferase" evidence="17">
    <location>
        <begin position="367"/>
        <end position="469"/>
    </location>
</feature>
<keyword evidence="6 12" id="KW-0949">S-adenosyl-L-methionine</keyword>
<dbReference type="FunFam" id="3.40.50.150:FF:000003">
    <property type="entry name" value="Blast:Protein arginine N-methyltransferase 1"/>
    <property type="match status" value="1"/>
</dbReference>
<keyword evidence="19" id="KW-1185">Reference proteome</keyword>
<evidence type="ECO:0000256" key="6">
    <source>
        <dbReference type="ARBA" id="ARBA00022691"/>
    </source>
</evidence>
<keyword evidence="4 12" id="KW-0489">Methyltransferase</keyword>
<feature type="domain" description="Protein arginine N-methyltransferase" evidence="17">
    <location>
        <begin position="516"/>
        <end position="575"/>
    </location>
</feature>
<dbReference type="EC" id="2.1.1.319" evidence="2"/>
<dbReference type="CDD" id="cd02440">
    <property type="entry name" value="AdoMet_MTases"/>
    <property type="match status" value="1"/>
</dbReference>
<keyword evidence="7" id="KW-0479">Metal-binding</keyword>
<dbReference type="InParanoid" id="A0A401GTB7"/>
<accession>A0A401GTB7</accession>
<comment type="catalytic activity">
    <reaction evidence="11">
        <text>L-arginyl-[protein] + S-adenosyl-L-methionine = N(omega)-methyl-L-arginyl-[protein] + S-adenosyl-L-homocysteine + H(+)</text>
        <dbReference type="Rhea" id="RHEA:48100"/>
        <dbReference type="Rhea" id="RHEA-COMP:10532"/>
        <dbReference type="Rhea" id="RHEA-COMP:11990"/>
        <dbReference type="ChEBI" id="CHEBI:15378"/>
        <dbReference type="ChEBI" id="CHEBI:29965"/>
        <dbReference type="ChEBI" id="CHEBI:57856"/>
        <dbReference type="ChEBI" id="CHEBI:59789"/>
        <dbReference type="ChEBI" id="CHEBI:65280"/>
    </reaction>
    <physiologicalReaction direction="left-to-right" evidence="11">
        <dbReference type="Rhea" id="RHEA:48101"/>
    </physiologicalReaction>
</comment>
<evidence type="ECO:0000256" key="14">
    <source>
        <dbReference type="SAM" id="MobiDB-lite"/>
    </source>
</evidence>
<dbReference type="AlphaFoldDB" id="A0A401GTB7"/>
<evidence type="ECO:0000256" key="2">
    <source>
        <dbReference type="ARBA" id="ARBA00011925"/>
    </source>
</evidence>
<evidence type="ECO:0000259" key="17">
    <source>
        <dbReference type="Pfam" id="PF22528"/>
    </source>
</evidence>
<evidence type="ECO:0000259" key="15">
    <source>
        <dbReference type="Pfam" id="PF13649"/>
    </source>
</evidence>
<comment type="catalytic activity">
    <reaction evidence="10">
        <text>L-arginyl-[protein] + 2 S-adenosyl-L-methionine = N(omega),N(omega)-dimethyl-L-arginyl-[protein] + 2 S-adenosyl-L-homocysteine + 2 H(+)</text>
        <dbReference type="Rhea" id="RHEA:48096"/>
        <dbReference type="Rhea" id="RHEA-COMP:10532"/>
        <dbReference type="Rhea" id="RHEA-COMP:11991"/>
        <dbReference type="ChEBI" id="CHEBI:15378"/>
        <dbReference type="ChEBI" id="CHEBI:29965"/>
        <dbReference type="ChEBI" id="CHEBI:57856"/>
        <dbReference type="ChEBI" id="CHEBI:59789"/>
        <dbReference type="ChEBI" id="CHEBI:61897"/>
        <dbReference type="EC" id="2.1.1.319"/>
    </reaction>
    <physiologicalReaction direction="left-to-right" evidence="10">
        <dbReference type="Rhea" id="RHEA:48097"/>
    </physiologicalReaction>
</comment>
<dbReference type="GO" id="GO:0035242">
    <property type="term" value="F:protein-arginine omega-N asymmetric methyltransferase activity"/>
    <property type="evidence" value="ECO:0007669"/>
    <property type="project" value="UniProtKB-EC"/>
</dbReference>
<dbReference type="GO" id="GO:0032259">
    <property type="term" value="P:methylation"/>
    <property type="evidence" value="ECO:0007669"/>
    <property type="project" value="UniProtKB-KW"/>
</dbReference>
<proteinExistence type="predicted"/>
<dbReference type="EMBL" id="BFAD01000007">
    <property type="protein sequence ID" value="GBE85472.1"/>
    <property type="molecule type" value="Genomic_DNA"/>
</dbReference>
<gene>
    <name evidence="18" type="ORF">SCP_0706590</name>
</gene>
<evidence type="ECO:0000256" key="11">
    <source>
        <dbReference type="ARBA" id="ARBA00049303"/>
    </source>
</evidence>
<dbReference type="PROSITE" id="PS51678">
    <property type="entry name" value="SAM_MT_PRMT"/>
    <property type="match status" value="1"/>
</dbReference>
<dbReference type="GO" id="GO:0005840">
    <property type="term" value="C:ribosome"/>
    <property type="evidence" value="ECO:0007669"/>
    <property type="project" value="UniProtKB-KW"/>
</dbReference>
<dbReference type="SUPFAM" id="SSF51735">
    <property type="entry name" value="NAD(P)-binding Rossmann-fold domains"/>
    <property type="match status" value="1"/>
</dbReference>
<comment type="caution">
    <text evidence="18">The sequence shown here is derived from an EMBL/GenBank/DDBJ whole genome shotgun (WGS) entry which is preliminary data.</text>
</comment>
<dbReference type="GO" id="GO:0005829">
    <property type="term" value="C:cytosol"/>
    <property type="evidence" value="ECO:0007669"/>
    <property type="project" value="UniProtKB-SubCell"/>
</dbReference>
<organism evidence="18 19">
    <name type="scientific">Sparassis crispa</name>
    <dbReference type="NCBI Taxonomy" id="139825"/>
    <lineage>
        <taxon>Eukaryota</taxon>
        <taxon>Fungi</taxon>
        <taxon>Dikarya</taxon>
        <taxon>Basidiomycota</taxon>
        <taxon>Agaricomycotina</taxon>
        <taxon>Agaricomycetes</taxon>
        <taxon>Polyporales</taxon>
        <taxon>Sparassidaceae</taxon>
        <taxon>Sparassis</taxon>
    </lineage>
</organism>
<dbReference type="Gene3D" id="3.40.50.150">
    <property type="entry name" value="Vaccinia Virus protein VP39"/>
    <property type="match status" value="1"/>
</dbReference>
<keyword evidence="8" id="KW-0863">Zinc-finger</keyword>
<feature type="domain" description="Protein arginine N-methyltransferase 3-like C2H2 zinc finger" evidence="16">
    <location>
        <begin position="81"/>
        <end position="125"/>
    </location>
</feature>
<feature type="coiled-coil region" evidence="13">
    <location>
        <begin position="158"/>
        <end position="185"/>
    </location>
</feature>
<dbReference type="InterPro" id="IPR041698">
    <property type="entry name" value="Methyltransf_25"/>
</dbReference>
<dbReference type="Gene3D" id="3.40.50.720">
    <property type="entry name" value="NAD(P)-binding Rossmann-like Domain"/>
    <property type="match status" value="1"/>
</dbReference>
<evidence type="ECO:0000313" key="19">
    <source>
        <dbReference type="Proteomes" id="UP000287166"/>
    </source>
</evidence>
<name>A0A401GTB7_9APHY</name>
<dbReference type="Pfam" id="PF13649">
    <property type="entry name" value="Methyltransf_25"/>
    <property type="match status" value="1"/>
</dbReference>
<evidence type="ECO:0000256" key="12">
    <source>
        <dbReference type="PROSITE-ProRule" id="PRU01015"/>
    </source>
</evidence>
<reference evidence="18 19" key="1">
    <citation type="journal article" date="2018" name="Sci. Rep.">
        <title>Genome sequence of the cauliflower mushroom Sparassis crispa (Hanabiratake) and its association with beneficial usage.</title>
        <authorList>
            <person name="Kiyama R."/>
            <person name="Furutani Y."/>
            <person name="Kawaguchi K."/>
            <person name="Nakanishi T."/>
        </authorList>
    </citation>
    <scope>NUCLEOTIDE SEQUENCE [LARGE SCALE GENOMIC DNA]</scope>
</reference>
<dbReference type="GeneID" id="38782389"/>
<dbReference type="STRING" id="139825.A0A401GTB7"/>
<evidence type="ECO:0000256" key="9">
    <source>
        <dbReference type="ARBA" id="ARBA00022833"/>
    </source>
</evidence>
<dbReference type="Proteomes" id="UP000287166">
    <property type="component" value="Unassembled WGS sequence"/>
</dbReference>
<protein>
    <recommendedName>
        <fullName evidence="2">type I protein arginine methyltransferase</fullName>
        <ecNumber evidence="2">2.1.1.319</ecNumber>
    </recommendedName>
</protein>
<dbReference type="RefSeq" id="XP_027616385.1">
    <property type="nucleotide sequence ID" value="XM_027760584.1"/>
</dbReference>
<comment type="subcellular location">
    <subcellularLocation>
        <location evidence="1">Cytoplasm</location>
        <location evidence="1">Cytosol</location>
    </subcellularLocation>
</comment>
<dbReference type="InterPro" id="IPR036236">
    <property type="entry name" value="Znf_C2H2_sf"/>
</dbReference>
<evidence type="ECO:0000256" key="7">
    <source>
        <dbReference type="ARBA" id="ARBA00022723"/>
    </source>
</evidence>
<dbReference type="InterPro" id="IPR025799">
    <property type="entry name" value="Arg_MeTrfase"/>
</dbReference>
<dbReference type="Gene3D" id="2.70.160.11">
    <property type="entry name" value="Hnrnp arginine n-methyltransferase1"/>
    <property type="match status" value="1"/>
</dbReference>
<evidence type="ECO:0000256" key="5">
    <source>
        <dbReference type="ARBA" id="ARBA00022679"/>
    </source>
</evidence>
<evidence type="ECO:0000256" key="10">
    <source>
        <dbReference type="ARBA" id="ARBA00047384"/>
    </source>
</evidence>
<keyword evidence="13" id="KW-0175">Coiled coil</keyword>
<dbReference type="InterPro" id="IPR055135">
    <property type="entry name" value="PRMT_dom"/>
</dbReference>
<keyword evidence="3" id="KW-0963">Cytoplasm</keyword>
<keyword evidence="18" id="KW-0687">Ribonucleoprotein</keyword>
<sequence length="931" mass="103373">MALRLSANHLHPSESGSESDGHSSSSQEEDEDLTWEDWVSDSVDNRPCRSLFDQDKTFTTVAEALNHDRLVYGVDVEDITARLFLDSYQRIRLINWIRKEKPAPAEVVALRGDEPFLCSDEYLIPALEDDPLLQVQSGHWSEEEWEEDVEAVGPPTDLAGALRRIAALEKKLQQARQDLSDYREFVGQRLNLAGMSEALKEPAASSSTRLAVPLRDDDSHYFQSYAENDIHAVMIQDKVRTATYAKFIQSSPELFKDAVVLDVGCGSGILSLFAARAGAKRVISVEASHIAEKAERIVKDNGLEDTITVVQAKVEDITLPDGIEQVDVIISEWMGYALLYESMLDSVLRARDRFLRPGGVMAPSQCKMMFALCEAGEIFKERVGFWSDVYGFDLSAMGRDVYEDAIVDIVGPETIYSEAYTIKDLYLGDVISRQLDFSTPFTLVSTAERRTKIHAFVLYFDVFFTATGEPIPPDTDVYLAREGDPLLAEVWPLGGRAHTARRLSMGEPLKGKGRPKVTSFSTGPASVSTHWKQTLFLLREPMTVSEGTTVQGTFKCRKSATNSRELDVEIHYVVQEPSEAAAVGDAVVQMFKIALSAFHHVVLPALQSVRRLWQGRAAGHRWQPGDRQNDRDGLRVQWCQGSRRCTYRRALRKTATELDALGPGRCVALPADLQELEEVERLVRARRGAARPREQRGSTMDAYPVGCFALSPGAGRSLMAGRWTLDVWRTTRRSRSCSRSTRSGCSRSRRRVFPSSALRAAAVFKHPARIYQRGCAKHARRRFFLIQLVCVGSVNGLWVTRLETYAYSALHHPSWHFAGRGSGWGGHHAQHHRVRSALPCVPSSHPAAARPPSFRRVREQDDGAHAGELIKRSTPLQRIGAPEDVAGAALFLASRAGRRVAGRDAGHAGDLRAPKLQAPARGATSPIYGCV</sequence>
<dbReference type="GO" id="GO:0042054">
    <property type="term" value="F:histone methyltransferase activity"/>
    <property type="evidence" value="ECO:0007669"/>
    <property type="project" value="TreeGrafter"/>
</dbReference>
<evidence type="ECO:0000313" key="18">
    <source>
        <dbReference type="EMBL" id="GBE85472.1"/>
    </source>
</evidence>
<dbReference type="Pfam" id="PF21137">
    <property type="entry name" value="ANM3_C2H2_Zf"/>
    <property type="match status" value="1"/>
</dbReference>
<evidence type="ECO:0000256" key="3">
    <source>
        <dbReference type="ARBA" id="ARBA00022490"/>
    </source>
</evidence>
<dbReference type="GO" id="GO:0005634">
    <property type="term" value="C:nucleus"/>
    <property type="evidence" value="ECO:0007669"/>
    <property type="project" value="TreeGrafter"/>
</dbReference>
<keyword evidence="5 12" id="KW-0808">Transferase</keyword>
<dbReference type="PANTHER" id="PTHR11006:SF53">
    <property type="entry name" value="PROTEIN ARGININE N-METHYLTRANSFERASE 3"/>
    <property type="match status" value="1"/>
</dbReference>
<evidence type="ECO:0000256" key="13">
    <source>
        <dbReference type="SAM" id="Coils"/>
    </source>
</evidence>
<evidence type="ECO:0000259" key="16">
    <source>
        <dbReference type="Pfam" id="PF21137"/>
    </source>
</evidence>
<dbReference type="Pfam" id="PF22528">
    <property type="entry name" value="PRMT_C"/>
    <property type="match status" value="2"/>
</dbReference>
<dbReference type="InterPro" id="IPR029063">
    <property type="entry name" value="SAM-dependent_MTases_sf"/>
</dbReference>
<dbReference type="OrthoDB" id="7848332at2759"/>
<dbReference type="InterPro" id="IPR036291">
    <property type="entry name" value="NAD(P)-bd_dom_sf"/>
</dbReference>
<feature type="domain" description="Methyltransferase" evidence="15">
    <location>
        <begin position="260"/>
        <end position="359"/>
    </location>
</feature>
<keyword evidence="9" id="KW-0862">Zinc</keyword>
<evidence type="ECO:0000256" key="1">
    <source>
        <dbReference type="ARBA" id="ARBA00004514"/>
    </source>
</evidence>
<feature type="compositionally biased region" description="Low complexity" evidence="14">
    <location>
        <begin position="13"/>
        <end position="26"/>
    </location>
</feature>
<feature type="region of interest" description="Disordered" evidence="14">
    <location>
        <begin position="506"/>
        <end position="525"/>
    </location>
</feature>
<dbReference type="SUPFAM" id="SSF53335">
    <property type="entry name" value="S-adenosyl-L-methionine-dependent methyltransferases"/>
    <property type="match status" value="1"/>
</dbReference>
<evidence type="ECO:0000256" key="8">
    <source>
        <dbReference type="ARBA" id="ARBA00022771"/>
    </source>
</evidence>
<dbReference type="GO" id="GO:0008270">
    <property type="term" value="F:zinc ion binding"/>
    <property type="evidence" value="ECO:0007669"/>
    <property type="project" value="UniProtKB-KW"/>
</dbReference>
<evidence type="ECO:0000256" key="4">
    <source>
        <dbReference type="ARBA" id="ARBA00022603"/>
    </source>
</evidence>
<feature type="region of interest" description="Disordered" evidence="14">
    <location>
        <begin position="1"/>
        <end position="34"/>
    </location>
</feature>
<dbReference type="PANTHER" id="PTHR11006">
    <property type="entry name" value="PROTEIN ARGININE N-METHYLTRANSFERASE"/>
    <property type="match status" value="1"/>
</dbReference>
<dbReference type="FunCoup" id="A0A401GTB7">
    <property type="interactions" value="169"/>
</dbReference>
<keyword evidence="18" id="KW-0689">Ribosomal protein</keyword>
<dbReference type="InterPro" id="IPR049482">
    <property type="entry name" value="ANM3-like_C2H2_Zf"/>
</dbReference>
<dbReference type="SUPFAM" id="SSF57667">
    <property type="entry name" value="beta-beta-alpha zinc fingers"/>
    <property type="match status" value="1"/>
</dbReference>